<dbReference type="RefSeq" id="XP_024674254.1">
    <property type="nucleotide sequence ID" value="XM_024811696.1"/>
</dbReference>
<evidence type="ECO:0000259" key="3">
    <source>
        <dbReference type="Pfam" id="PF00439"/>
    </source>
</evidence>
<gene>
    <name evidence="4" type="ORF">BDW47DRAFT_101643</name>
</gene>
<keyword evidence="5" id="KW-1185">Reference proteome</keyword>
<feature type="region of interest" description="Disordered" evidence="2">
    <location>
        <begin position="1"/>
        <end position="73"/>
    </location>
</feature>
<dbReference type="PANTHER" id="PTHR15398">
    <property type="entry name" value="BROMODOMAIN-CONTAINING PROTEIN 8"/>
    <property type="match status" value="1"/>
</dbReference>
<organism evidence="4 5">
    <name type="scientific">Aspergillus candidus</name>
    <dbReference type="NCBI Taxonomy" id="41067"/>
    <lineage>
        <taxon>Eukaryota</taxon>
        <taxon>Fungi</taxon>
        <taxon>Dikarya</taxon>
        <taxon>Ascomycota</taxon>
        <taxon>Pezizomycotina</taxon>
        <taxon>Eurotiomycetes</taxon>
        <taxon>Eurotiomycetidae</taxon>
        <taxon>Eurotiales</taxon>
        <taxon>Aspergillaceae</taxon>
        <taxon>Aspergillus</taxon>
        <taxon>Aspergillus subgen. Circumdati</taxon>
    </lineage>
</organism>
<dbReference type="SUPFAM" id="SSF47370">
    <property type="entry name" value="Bromodomain"/>
    <property type="match status" value="1"/>
</dbReference>
<dbReference type="Gene3D" id="1.20.920.10">
    <property type="entry name" value="Bromodomain-like"/>
    <property type="match status" value="1"/>
</dbReference>
<dbReference type="GO" id="GO:0035267">
    <property type="term" value="C:NuA4 histone acetyltransferase complex"/>
    <property type="evidence" value="ECO:0007669"/>
    <property type="project" value="TreeGrafter"/>
</dbReference>
<proteinExistence type="predicted"/>
<feature type="domain" description="Bromo" evidence="3">
    <location>
        <begin position="83"/>
        <end position="126"/>
    </location>
</feature>
<dbReference type="EMBL" id="KZ559125">
    <property type="protein sequence ID" value="PLB40242.1"/>
    <property type="molecule type" value="Genomic_DNA"/>
</dbReference>
<dbReference type="Proteomes" id="UP000234585">
    <property type="component" value="Unassembled WGS sequence"/>
</dbReference>
<dbReference type="STRING" id="41067.A0A2I2FHZ7"/>
<accession>A0A2I2FHZ7</accession>
<feature type="region of interest" description="Disordered" evidence="2">
    <location>
        <begin position="266"/>
        <end position="285"/>
    </location>
</feature>
<evidence type="ECO:0000256" key="2">
    <source>
        <dbReference type="SAM" id="MobiDB-lite"/>
    </source>
</evidence>
<dbReference type="Pfam" id="PF00439">
    <property type="entry name" value="Bromodomain"/>
    <property type="match status" value="1"/>
</dbReference>
<dbReference type="GO" id="GO:0006325">
    <property type="term" value="P:chromatin organization"/>
    <property type="evidence" value="ECO:0007669"/>
    <property type="project" value="UniProtKB-ARBA"/>
</dbReference>
<dbReference type="PANTHER" id="PTHR15398:SF4">
    <property type="entry name" value="BROMODOMAIN-CONTAINING PROTEIN 8 ISOFORM X1"/>
    <property type="match status" value="1"/>
</dbReference>
<protein>
    <recommendedName>
        <fullName evidence="3">Bromo domain-containing protein</fullName>
    </recommendedName>
</protein>
<sequence>MAESEPRASGRKATVPASEERPARGRPKRKRAPSETPGEAESLPPLPPPQAAPEASPLGRPDASQSSPYVLCPRNFPRTGAPIMNDVTMHKHASIFTKPLTERDAPGYRDLIYRPQDLKSIKSCIHQGTRAVTAAAEAANTPMADGESPAPGGTPSKNAVLLLPRSEEVIPPRGIVNSAQLEKELIRMFANAVMFNPVPQRGFGPAFPLTADGASRESTLVPEPDEGGIIKDTLEMFEDVEQAVTRWRAAERTADELASKSVLALRRSSASDMNTDSADEVKGEK</sequence>
<name>A0A2I2FHZ7_ASPCN</name>
<evidence type="ECO:0000256" key="1">
    <source>
        <dbReference type="ARBA" id="ARBA00023117"/>
    </source>
</evidence>
<reference evidence="4 5" key="1">
    <citation type="submission" date="2017-12" db="EMBL/GenBank/DDBJ databases">
        <authorList>
            <consortium name="DOE Joint Genome Institute"/>
            <person name="Haridas S."/>
            <person name="Kjaerbolling I."/>
            <person name="Vesth T.C."/>
            <person name="Frisvad J.C."/>
            <person name="Nybo J.L."/>
            <person name="Theobald S."/>
            <person name="Kuo A."/>
            <person name="Bowyer P."/>
            <person name="Matsuda Y."/>
            <person name="Mondo S."/>
            <person name="Lyhne E.K."/>
            <person name="Kogle M.E."/>
            <person name="Clum A."/>
            <person name="Lipzen A."/>
            <person name="Salamov A."/>
            <person name="Ngan C.Y."/>
            <person name="Daum C."/>
            <person name="Chiniquy J."/>
            <person name="Barry K."/>
            <person name="LaButti K."/>
            <person name="Simmons B.A."/>
            <person name="Magnuson J.K."/>
            <person name="Mortensen U.H."/>
            <person name="Larsen T.O."/>
            <person name="Grigoriev I.V."/>
            <person name="Baker S.E."/>
            <person name="Andersen M.R."/>
            <person name="Nordberg H.P."/>
            <person name="Cantor M.N."/>
            <person name="Hua S.X."/>
        </authorList>
    </citation>
    <scope>NUCLEOTIDE SEQUENCE [LARGE SCALE GENOMIC DNA]</scope>
    <source>
        <strain evidence="4 5">CBS 102.13</strain>
    </source>
</reference>
<evidence type="ECO:0000313" key="4">
    <source>
        <dbReference type="EMBL" id="PLB40242.1"/>
    </source>
</evidence>
<dbReference type="InterPro" id="IPR036427">
    <property type="entry name" value="Bromodomain-like_sf"/>
</dbReference>
<dbReference type="InterPro" id="IPR001487">
    <property type="entry name" value="Bromodomain"/>
</dbReference>
<evidence type="ECO:0000313" key="5">
    <source>
        <dbReference type="Proteomes" id="UP000234585"/>
    </source>
</evidence>
<dbReference type="GeneID" id="36518856"/>
<dbReference type="AlphaFoldDB" id="A0A2I2FHZ7"/>
<dbReference type="OrthoDB" id="21449at2759"/>
<keyword evidence="1" id="KW-0103">Bromodomain</keyword>